<reference evidence="4 5" key="1">
    <citation type="submission" date="2019-03" db="EMBL/GenBank/DDBJ databases">
        <authorList>
            <person name="Gaulin E."/>
            <person name="Dumas B."/>
        </authorList>
    </citation>
    <scope>NUCLEOTIDE SEQUENCE [LARGE SCALE GENOMIC DNA]</scope>
    <source>
        <strain evidence="4">CBS 568.67</strain>
    </source>
</reference>
<protein>
    <submittedName>
        <fullName evidence="4">Aste57867_23554 protein</fullName>
    </submittedName>
</protein>
<keyword evidence="2" id="KW-0812">Transmembrane</keyword>
<dbReference type="Gene3D" id="1.10.167.10">
    <property type="entry name" value="Regulator of G-protein Signalling 4, domain 2"/>
    <property type="match status" value="1"/>
</dbReference>
<evidence type="ECO:0000256" key="2">
    <source>
        <dbReference type="SAM" id="Phobius"/>
    </source>
</evidence>
<feature type="transmembrane region" description="Helical" evidence="2">
    <location>
        <begin position="228"/>
        <end position="246"/>
    </location>
</feature>
<keyword evidence="2" id="KW-0472">Membrane</keyword>
<dbReference type="SUPFAM" id="SSF48097">
    <property type="entry name" value="Regulator of G-protein signaling, RGS"/>
    <property type="match status" value="1"/>
</dbReference>
<keyword evidence="2" id="KW-1133">Transmembrane helix</keyword>
<evidence type="ECO:0000313" key="4">
    <source>
        <dbReference type="EMBL" id="VFU00199.1"/>
    </source>
</evidence>
<feature type="region of interest" description="Disordered" evidence="1">
    <location>
        <begin position="450"/>
        <end position="505"/>
    </location>
</feature>
<feature type="transmembrane region" description="Helical" evidence="2">
    <location>
        <begin position="189"/>
        <end position="207"/>
    </location>
</feature>
<feature type="compositionally biased region" description="Polar residues" evidence="1">
    <location>
        <begin position="474"/>
        <end position="485"/>
    </location>
</feature>
<feature type="compositionally biased region" description="Basic and acidic residues" evidence="1">
    <location>
        <begin position="487"/>
        <end position="499"/>
    </location>
</feature>
<evidence type="ECO:0000313" key="3">
    <source>
        <dbReference type="EMBL" id="KAF0684458.1"/>
    </source>
</evidence>
<dbReference type="Proteomes" id="UP000332933">
    <property type="component" value="Unassembled WGS sequence"/>
</dbReference>
<proteinExistence type="predicted"/>
<dbReference type="AlphaFoldDB" id="A0A485LP23"/>
<feature type="transmembrane region" description="Helical" evidence="2">
    <location>
        <begin position="24"/>
        <end position="46"/>
    </location>
</feature>
<gene>
    <name evidence="4" type="primary">Aste57867_23554</name>
    <name evidence="3" type="ORF">As57867_023483</name>
    <name evidence="4" type="ORF">ASTE57867_23554</name>
</gene>
<reference evidence="3" key="2">
    <citation type="submission" date="2019-06" db="EMBL/GenBank/DDBJ databases">
        <title>Genomics analysis of Aphanomyces spp. identifies a new class of oomycete effector associated with host adaptation.</title>
        <authorList>
            <person name="Gaulin E."/>
        </authorList>
    </citation>
    <scope>NUCLEOTIDE SEQUENCE</scope>
    <source>
        <strain evidence="3">CBS 578.67</strain>
    </source>
</reference>
<dbReference type="OrthoDB" id="72998at2759"/>
<evidence type="ECO:0000256" key="1">
    <source>
        <dbReference type="SAM" id="MobiDB-lite"/>
    </source>
</evidence>
<keyword evidence="5" id="KW-1185">Reference proteome</keyword>
<dbReference type="InterPro" id="IPR036305">
    <property type="entry name" value="RGS_sf"/>
</dbReference>
<evidence type="ECO:0000313" key="5">
    <source>
        <dbReference type="Proteomes" id="UP000332933"/>
    </source>
</evidence>
<feature type="transmembrane region" description="Helical" evidence="2">
    <location>
        <begin position="102"/>
        <end position="126"/>
    </location>
</feature>
<name>A0A485LP23_9STRA</name>
<sequence length="505" mass="57135">MSGSGSQAVAVSDLTLPVEGGVRTAVFCILGLTCSYAPLAILFYLCHRQHPAIRYRNPVEMAIMAFATFLHALARCMCSLYVERMSCRFRFLSFGVPLQIGLVMYVLAVLKIVLTFELTEMMVAHVSRMQLSHTKYRWLLYFRDQHTCFSLPRFCFNVVCNTPLVVILYKTDYSMFDGVHCPSHVVHELSQLFGIQFLVAIVASLGLSTKLSRVVDNFGLRDSFQQCGRVLLVLFGIYFPVLLFALDTPFNATYRIDLYLDLVICHTLLWYHIVLPLRTAWRDRHDDDDDDDNTNRHVLTGTAAILDAYLHTVKGFDAFSLFARAEFKYACVIAWKVLVEYRVHALGHLSATAIYAQHLAPTAPLPLDDVVSARILKRYAVAFESNSKYGVHPDADEREDGFFDVLLDAITQKLLTDVLPRFQRHPLGASFIAFAIKDTMQLALDHLLEDTDDDDDNRPKEAKPISLYKARRPNGSTRQLRSIHSSKVLEETDPSKAESDTSDVT</sequence>
<dbReference type="EMBL" id="VJMH01007284">
    <property type="protein sequence ID" value="KAF0684458.1"/>
    <property type="molecule type" value="Genomic_DNA"/>
</dbReference>
<accession>A0A485LP23</accession>
<dbReference type="EMBL" id="CAADRA010007310">
    <property type="protein sequence ID" value="VFU00199.1"/>
    <property type="molecule type" value="Genomic_DNA"/>
</dbReference>
<feature type="transmembrane region" description="Helical" evidence="2">
    <location>
        <begin position="258"/>
        <end position="275"/>
    </location>
</feature>
<dbReference type="InterPro" id="IPR044926">
    <property type="entry name" value="RGS_subdomain_2"/>
</dbReference>
<organism evidence="4 5">
    <name type="scientific">Aphanomyces stellatus</name>
    <dbReference type="NCBI Taxonomy" id="120398"/>
    <lineage>
        <taxon>Eukaryota</taxon>
        <taxon>Sar</taxon>
        <taxon>Stramenopiles</taxon>
        <taxon>Oomycota</taxon>
        <taxon>Saprolegniomycetes</taxon>
        <taxon>Saprolegniales</taxon>
        <taxon>Verrucalvaceae</taxon>
        <taxon>Aphanomyces</taxon>
    </lineage>
</organism>